<proteinExistence type="predicted"/>
<accession>A0A932MPA0</accession>
<dbReference type="Gene3D" id="3.90.550.10">
    <property type="entry name" value="Spore Coat Polysaccharide Biosynthesis Protein SpsA, Chain A"/>
    <property type="match status" value="1"/>
</dbReference>
<feature type="domain" description="Nucleotidyl transferase" evidence="1">
    <location>
        <begin position="28"/>
        <end position="314"/>
    </location>
</feature>
<dbReference type="Proteomes" id="UP000782312">
    <property type="component" value="Unassembled WGS sequence"/>
</dbReference>
<dbReference type="InterPro" id="IPR051161">
    <property type="entry name" value="Mannose-6P_isomerase_type2"/>
</dbReference>
<dbReference type="InterPro" id="IPR005835">
    <property type="entry name" value="NTP_transferase_dom"/>
</dbReference>
<protein>
    <submittedName>
        <fullName evidence="2">NTP transferase domain-containing protein</fullName>
    </submittedName>
</protein>
<organism evidence="2 3">
    <name type="scientific">Tectimicrobiota bacterium</name>
    <dbReference type="NCBI Taxonomy" id="2528274"/>
    <lineage>
        <taxon>Bacteria</taxon>
        <taxon>Pseudomonadati</taxon>
        <taxon>Nitrospinota/Tectimicrobiota group</taxon>
        <taxon>Candidatus Tectimicrobiota</taxon>
    </lineage>
</organism>
<dbReference type="EMBL" id="JACPUR010000030">
    <property type="protein sequence ID" value="MBI3128412.1"/>
    <property type="molecule type" value="Genomic_DNA"/>
</dbReference>
<name>A0A932MPA0_UNCTE</name>
<dbReference type="SUPFAM" id="SSF53448">
    <property type="entry name" value="Nucleotide-diphospho-sugar transferases"/>
    <property type="match status" value="1"/>
</dbReference>
<comment type="caution">
    <text evidence="2">The sequence shown here is derived from an EMBL/GenBank/DDBJ whole genome shotgun (WGS) entry which is preliminary data.</text>
</comment>
<evidence type="ECO:0000313" key="3">
    <source>
        <dbReference type="Proteomes" id="UP000782312"/>
    </source>
</evidence>
<dbReference type="PANTHER" id="PTHR46390">
    <property type="entry name" value="MANNOSE-1-PHOSPHATE GUANYLYLTRANSFERASE"/>
    <property type="match status" value="1"/>
</dbReference>
<dbReference type="InterPro" id="IPR029044">
    <property type="entry name" value="Nucleotide-diphossugar_trans"/>
</dbReference>
<dbReference type="AlphaFoldDB" id="A0A932MPA0"/>
<dbReference type="GO" id="GO:0004475">
    <property type="term" value="F:mannose-1-phosphate guanylyltransferase (GTP) activity"/>
    <property type="evidence" value="ECO:0007669"/>
    <property type="project" value="TreeGrafter"/>
</dbReference>
<dbReference type="GO" id="GO:0009298">
    <property type="term" value="P:GDP-mannose biosynthetic process"/>
    <property type="evidence" value="ECO:0007669"/>
    <property type="project" value="TreeGrafter"/>
</dbReference>
<dbReference type="PANTHER" id="PTHR46390:SF1">
    <property type="entry name" value="MANNOSE-1-PHOSPHATE GUANYLYLTRANSFERASE"/>
    <property type="match status" value="1"/>
</dbReference>
<reference evidence="2" key="1">
    <citation type="submission" date="2020-07" db="EMBL/GenBank/DDBJ databases">
        <title>Huge and variable diversity of episymbiotic CPR bacteria and DPANN archaea in groundwater ecosystems.</title>
        <authorList>
            <person name="He C.Y."/>
            <person name="Keren R."/>
            <person name="Whittaker M."/>
            <person name="Farag I.F."/>
            <person name="Doudna J."/>
            <person name="Cate J.H.D."/>
            <person name="Banfield J.F."/>
        </authorList>
    </citation>
    <scope>NUCLEOTIDE SEQUENCE</scope>
    <source>
        <strain evidence="2">NC_groundwater_763_Ag_S-0.2um_68_21</strain>
    </source>
</reference>
<sequence length="353" mass="38472">MPPAVEALLQEPKTDPCACPAPEGRAWAILLAGGQGQRLSCLVGRLHADRRPKQFATIIGTRSMLQHTYGRALAHASPDRTLVVITEGQERWALAQLPDVPAENFLIQPRGLDTGPALLFALALLLERDPAATFLSFPTDHFIFPEWGLRRSVARALSALEDAGEEAAILLAARPTGPRGGMGWILPGALVRRSPAPLRRVARFAEKPDPEAARDLLAGGALWNTFIMAGNAGSMHRLIARRHPRAAEGVSLYLGLRRQGAWKRECDRAFGGIEPFNLSSQVLAREPDALLVATLEEAHWSDWGTPEGVWETLHALAWDCRFQARSSGKESIAVRTCRFPQCVTRGNTEGGSQ</sequence>
<keyword evidence="2" id="KW-0808">Transferase</keyword>
<gene>
    <name evidence="2" type="ORF">HYZ11_12470</name>
</gene>
<dbReference type="Pfam" id="PF00483">
    <property type="entry name" value="NTP_transferase"/>
    <property type="match status" value="1"/>
</dbReference>
<evidence type="ECO:0000313" key="2">
    <source>
        <dbReference type="EMBL" id="MBI3128412.1"/>
    </source>
</evidence>
<evidence type="ECO:0000259" key="1">
    <source>
        <dbReference type="Pfam" id="PF00483"/>
    </source>
</evidence>